<reference evidence="3 4" key="1">
    <citation type="submission" date="2015-01" db="EMBL/GenBank/DDBJ databases">
        <title>Evolution of Trichinella species and genotypes.</title>
        <authorList>
            <person name="Korhonen P.K."/>
            <person name="Edoardo P."/>
            <person name="Giuseppe L.R."/>
            <person name="Gasser R.B."/>
        </authorList>
    </citation>
    <scope>NUCLEOTIDE SEQUENCE [LARGE SCALE GENOMIC DNA]</scope>
    <source>
        <strain evidence="1">ISS13</strain>
        <strain evidence="2">ISS588</strain>
    </source>
</reference>
<dbReference type="EMBL" id="JYDR01002723">
    <property type="protein sequence ID" value="KRY62059.1"/>
    <property type="molecule type" value="Genomic_DNA"/>
</dbReference>
<protein>
    <submittedName>
        <fullName evidence="2">Uncharacterized protein</fullName>
    </submittedName>
</protein>
<dbReference type="Proteomes" id="UP000054805">
    <property type="component" value="Unassembled WGS sequence"/>
</dbReference>
<proteinExistence type="predicted"/>
<evidence type="ECO:0000313" key="2">
    <source>
        <dbReference type="EMBL" id="KRY95715.1"/>
    </source>
</evidence>
<gene>
    <name evidence="1" type="ORF">T4A_14289</name>
    <name evidence="2" type="ORF">T4B_11506</name>
</gene>
<organism evidence="2 4">
    <name type="scientific">Trichinella pseudospiralis</name>
    <name type="common">Parasitic roundworm</name>
    <dbReference type="NCBI Taxonomy" id="6337"/>
    <lineage>
        <taxon>Eukaryota</taxon>
        <taxon>Metazoa</taxon>
        <taxon>Ecdysozoa</taxon>
        <taxon>Nematoda</taxon>
        <taxon>Enoplea</taxon>
        <taxon>Dorylaimia</taxon>
        <taxon>Trichinellida</taxon>
        <taxon>Trichinellidae</taxon>
        <taxon>Trichinella</taxon>
    </lineage>
</organism>
<keyword evidence="4" id="KW-1185">Reference proteome</keyword>
<comment type="caution">
    <text evidence="2">The sequence shown here is derived from an EMBL/GenBank/DDBJ whole genome shotgun (WGS) entry which is preliminary data.</text>
</comment>
<accession>A0A0V1GDG0</accession>
<evidence type="ECO:0000313" key="3">
    <source>
        <dbReference type="Proteomes" id="UP000054632"/>
    </source>
</evidence>
<evidence type="ECO:0000313" key="1">
    <source>
        <dbReference type="EMBL" id="KRY62059.1"/>
    </source>
</evidence>
<dbReference type="Proteomes" id="UP000054632">
    <property type="component" value="Unassembled WGS sequence"/>
</dbReference>
<dbReference type="AlphaFoldDB" id="A0A0V1GDG0"/>
<sequence>MNSDCRKCSSLIRKFQHLTCFTNIKTFQNCQKDKSYFYALVCMYTVDLKIECQVISAREIPRHNNSDNDLTKLGS</sequence>
<dbReference type="EMBL" id="JYDS01003869">
    <property type="protein sequence ID" value="KRY95715.1"/>
    <property type="molecule type" value="Genomic_DNA"/>
</dbReference>
<name>A0A0V1GDG0_TRIPS</name>
<evidence type="ECO:0000313" key="4">
    <source>
        <dbReference type="Proteomes" id="UP000054805"/>
    </source>
</evidence>